<dbReference type="KEGG" id="mic:Mic7113_4429"/>
<dbReference type="RefSeq" id="WP_015184258.1">
    <property type="nucleotide sequence ID" value="NC_019738.1"/>
</dbReference>
<keyword evidence="2" id="KW-0858">Xylan degradation</keyword>
<accession>K9WKU1</accession>
<dbReference type="STRING" id="1173027.Mic7113_4429"/>
<dbReference type="SUPFAM" id="SSF88713">
    <property type="entry name" value="Glycoside hydrolase/deacetylase"/>
    <property type="match status" value="1"/>
</dbReference>
<dbReference type="GO" id="GO:0016810">
    <property type="term" value="F:hydrolase activity, acting on carbon-nitrogen (but not peptide) bonds"/>
    <property type="evidence" value="ECO:0007669"/>
    <property type="project" value="InterPro"/>
</dbReference>
<dbReference type="eggNOG" id="COG0726">
    <property type="taxonomic scope" value="Bacteria"/>
</dbReference>
<feature type="domain" description="NodB homology" evidence="1">
    <location>
        <begin position="35"/>
        <end position="115"/>
    </location>
</feature>
<sequence length="258" mass="30801">MTKPILLSFDIEEFDIPEEYGEKVDEKKQFDVSLQGLKAVLSLIDALEIKATFFVTANFAIHHEAIIREISQKHEIASHGFYHSSFSLEDLEKSRRTLEQITNSRVTGFRMPRLMEIDEQALHTAGYQYNSSMNPTYIPGRYNNFFKQRTAYYSHEIWNIPVSVTPKIRFPLFWLSFKNFPLLWMQIATQRTLQHDSYLCIYFHPWEFTDIQDFHLPNFIKRRSGQGMIDRLRKYLSWLQKQGKFMTFSDFIHSRNYR</sequence>
<dbReference type="GO" id="GO:0016798">
    <property type="term" value="F:hydrolase activity, acting on glycosyl bonds"/>
    <property type="evidence" value="ECO:0007669"/>
    <property type="project" value="UniProtKB-KW"/>
</dbReference>
<keyword evidence="2" id="KW-0326">Glycosidase</keyword>
<evidence type="ECO:0000313" key="2">
    <source>
        <dbReference type="EMBL" id="AFZ20122.1"/>
    </source>
</evidence>
<dbReference type="HOGENOM" id="CLU_093157_0_0_3"/>
<dbReference type="PANTHER" id="PTHR47561:SF1">
    <property type="entry name" value="POLYSACCHARIDE DEACETYLASE FAMILY PROTEIN (AFU_ORTHOLOGUE AFUA_6G05030)"/>
    <property type="match status" value="1"/>
</dbReference>
<gene>
    <name evidence="2" type="ORF">Mic7113_4429</name>
</gene>
<dbReference type="PANTHER" id="PTHR47561">
    <property type="entry name" value="POLYSACCHARIDE DEACETYLASE FAMILY PROTEIN (AFU_ORTHOLOGUE AFUA_6G05030)"/>
    <property type="match status" value="1"/>
</dbReference>
<dbReference type="GO" id="GO:0045493">
    <property type="term" value="P:xylan catabolic process"/>
    <property type="evidence" value="ECO:0007669"/>
    <property type="project" value="UniProtKB-KW"/>
</dbReference>
<proteinExistence type="predicted"/>
<dbReference type="OrthoDB" id="258610at2"/>
<dbReference type="CDD" id="cd10941">
    <property type="entry name" value="CE4_PuuE_HpPgdA_like_2"/>
    <property type="match status" value="1"/>
</dbReference>
<keyword evidence="2" id="KW-0378">Hydrolase</keyword>
<keyword evidence="2" id="KW-0624">Polysaccharide degradation</keyword>
<dbReference type="EMBL" id="CP003630">
    <property type="protein sequence ID" value="AFZ20122.1"/>
    <property type="molecule type" value="Genomic_DNA"/>
</dbReference>
<evidence type="ECO:0000259" key="1">
    <source>
        <dbReference type="Pfam" id="PF01522"/>
    </source>
</evidence>
<name>K9WKU1_9CYAN</name>
<dbReference type="AlphaFoldDB" id="K9WKU1"/>
<organism evidence="2 3">
    <name type="scientific">Allocoleopsis franciscana PCC 7113</name>
    <dbReference type="NCBI Taxonomy" id="1173027"/>
    <lineage>
        <taxon>Bacteria</taxon>
        <taxon>Bacillati</taxon>
        <taxon>Cyanobacteriota</taxon>
        <taxon>Cyanophyceae</taxon>
        <taxon>Coleofasciculales</taxon>
        <taxon>Coleofasciculaceae</taxon>
        <taxon>Allocoleopsis</taxon>
        <taxon>Allocoleopsis franciscana</taxon>
    </lineage>
</organism>
<evidence type="ECO:0000313" key="3">
    <source>
        <dbReference type="Proteomes" id="UP000010471"/>
    </source>
</evidence>
<dbReference type="Gene3D" id="3.20.20.370">
    <property type="entry name" value="Glycoside hydrolase/deacetylase"/>
    <property type="match status" value="1"/>
</dbReference>
<keyword evidence="2" id="KW-0119">Carbohydrate metabolism</keyword>
<dbReference type="InterPro" id="IPR011330">
    <property type="entry name" value="Glyco_hydro/deAcase_b/a-brl"/>
</dbReference>
<dbReference type="InterPro" id="IPR002509">
    <property type="entry name" value="NODB_dom"/>
</dbReference>
<protein>
    <submittedName>
        <fullName evidence="2">Putative xylanase/chitin deacetylase</fullName>
    </submittedName>
</protein>
<reference evidence="2 3" key="1">
    <citation type="submission" date="2012-06" db="EMBL/GenBank/DDBJ databases">
        <title>Finished chromosome of genome of Microcoleus sp. PCC 7113.</title>
        <authorList>
            <consortium name="US DOE Joint Genome Institute"/>
            <person name="Gugger M."/>
            <person name="Coursin T."/>
            <person name="Rippka R."/>
            <person name="Tandeau De Marsac N."/>
            <person name="Huntemann M."/>
            <person name="Wei C.-L."/>
            <person name="Han J."/>
            <person name="Detter J.C."/>
            <person name="Han C."/>
            <person name="Tapia R."/>
            <person name="Chen A."/>
            <person name="Kyrpides N."/>
            <person name="Mavromatis K."/>
            <person name="Markowitz V."/>
            <person name="Szeto E."/>
            <person name="Ivanova N."/>
            <person name="Pagani I."/>
            <person name="Pati A."/>
            <person name="Goodwin L."/>
            <person name="Nordberg H.P."/>
            <person name="Cantor M.N."/>
            <person name="Hua S.X."/>
            <person name="Woyke T."/>
            <person name="Kerfeld C.A."/>
        </authorList>
    </citation>
    <scope>NUCLEOTIDE SEQUENCE [LARGE SCALE GENOMIC DNA]</scope>
    <source>
        <strain evidence="2 3">PCC 7113</strain>
    </source>
</reference>
<dbReference type="Pfam" id="PF01522">
    <property type="entry name" value="Polysacc_deac_1"/>
    <property type="match status" value="1"/>
</dbReference>
<keyword evidence="3" id="KW-1185">Reference proteome</keyword>
<dbReference type="InterPro" id="IPR045235">
    <property type="entry name" value="PuuE_HpPgdA-like"/>
</dbReference>
<dbReference type="Proteomes" id="UP000010471">
    <property type="component" value="Chromosome"/>
</dbReference>